<dbReference type="OrthoDB" id="418412at2759"/>
<dbReference type="Pfam" id="PF01087">
    <property type="entry name" value="GalP_UDP_transf"/>
    <property type="match status" value="1"/>
</dbReference>
<evidence type="ECO:0000256" key="11">
    <source>
        <dbReference type="ARBA" id="ARBA00023144"/>
    </source>
</evidence>
<evidence type="ECO:0000256" key="9">
    <source>
        <dbReference type="ARBA" id="ARBA00022723"/>
    </source>
</evidence>
<feature type="domain" description="Galactose-1-phosphate uridyl transferase C-terminal" evidence="15">
    <location>
        <begin position="97"/>
        <end position="251"/>
    </location>
</feature>
<keyword evidence="8 13" id="KW-0548">Nucleotidyltransferase</keyword>
<evidence type="ECO:0000256" key="3">
    <source>
        <dbReference type="ARBA" id="ARBA00004947"/>
    </source>
</evidence>
<comment type="catalytic activity">
    <reaction evidence="1 13">
        <text>alpha-D-galactose 1-phosphate + UDP-alpha-D-glucose = alpha-D-glucose 1-phosphate + UDP-alpha-D-galactose</text>
        <dbReference type="Rhea" id="RHEA:13989"/>
        <dbReference type="ChEBI" id="CHEBI:58336"/>
        <dbReference type="ChEBI" id="CHEBI:58601"/>
        <dbReference type="ChEBI" id="CHEBI:58885"/>
        <dbReference type="ChEBI" id="CHEBI:66914"/>
        <dbReference type="EC" id="2.7.7.12"/>
    </reaction>
</comment>
<evidence type="ECO:0000259" key="15">
    <source>
        <dbReference type="Pfam" id="PF02744"/>
    </source>
</evidence>
<dbReference type="EMBL" id="AAYY01000008">
    <property type="protein sequence ID" value="EDP43259.1"/>
    <property type="molecule type" value="Genomic_DNA"/>
</dbReference>
<evidence type="ECO:0000256" key="5">
    <source>
        <dbReference type="ARBA" id="ARBA00012384"/>
    </source>
</evidence>
<dbReference type="Pfam" id="PF02744">
    <property type="entry name" value="GalP_UDP_tr_C"/>
    <property type="match status" value="1"/>
</dbReference>
<name>A8Q2Y4_MALGO</name>
<dbReference type="GeneID" id="5854780"/>
<keyword evidence="10" id="KW-0862">Zinc</keyword>
<evidence type="ECO:0000256" key="7">
    <source>
        <dbReference type="ARBA" id="ARBA00022679"/>
    </source>
</evidence>
<comment type="similarity">
    <text evidence="4 13">Belongs to the galactose-1-phosphate uridylyltransferase type 1 family.</text>
</comment>
<dbReference type="VEuPathDB" id="FungiDB:MGL_2269"/>
<dbReference type="PROSITE" id="PS00117">
    <property type="entry name" value="GAL_P_UDP_TRANSF_I"/>
    <property type="match status" value="1"/>
</dbReference>
<evidence type="ECO:0000256" key="6">
    <source>
        <dbReference type="ARBA" id="ARBA00016340"/>
    </source>
</evidence>
<dbReference type="GO" id="GO:0008108">
    <property type="term" value="F:UDP-glucose:hexose-1-phosphate uridylyltransferase activity"/>
    <property type="evidence" value="ECO:0007669"/>
    <property type="project" value="UniProtKB-EC"/>
</dbReference>
<protein>
    <recommendedName>
        <fullName evidence="6 13">Galactose-1-phosphate uridylyltransferase</fullName>
        <ecNumber evidence="5 13">2.7.7.12</ecNumber>
    </recommendedName>
</protein>
<feature type="domain" description="Galactose-1-phosphate uridyl transferase N-terminal" evidence="14">
    <location>
        <begin position="9"/>
        <end position="64"/>
    </location>
</feature>
<evidence type="ECO:0000256" key="4">
    <source>
        <dbReference type="ARBA" id="ARBA00010951"/>
    </source>
</evidence>
<evidence type="ECO:0000256" key="12">
    <source>
        <dbReference type="ARBA" id="ARBA00023277"/>
    </source>
</evidence>
<comment type="caution">
    <text evidence="16">The sequence shown here is derived from an EMBL/GenBank/DDBJ whole genome shotgun (WGS) entry which is preliminary data.</text>
</comment>
<keyword evidence="17" id="KW-1185">Reference proteome</keyword>
<evidence type="ECO:0000256" key="2">
    <source>
        <dbReference type="ARBA" id="ARBA00001947"/>
    </source>
</evidence>
<comment type="pathway">
    <text evidence="3 13">Carbohydrate metabolism; galactose metabolism.</text>
</comment>
<keyword evidence="12 13" id="KW-0119">Carbohydrate metabolism</keyword>
<dbReference type="RefSeq" id="XP_001730473.1">
    <property type="nucleotide sequence ID" value="XM_001730421.1"/>
</dbReference>
<reference evidence="16 17" key="1">
    <citation type="journal article" date="2007" name="Proc. Natl. Acad. Sci. U.S.A.">
        <title>Dandruff-associated Malassezia genomes reveal convergent and divergent virulence traits shared with plant and human fungal pathogens.</title>
        <authorList>
            <person name="Xu J."/>
            <person name="Saunders C.W."/>
            <person name="Hu P."/>
            <person name="Grant R.A."/>
            <person name="Boekhout T."/>
            <person name="Kuramae E.E."/>
            <person name="Kronstad J.W."/>
            <person name="Deangelis Y.M."/>
            <person name="Reeder N.L."/>
            <person name="Johnstone K.R."/>
            <person name="Leland M."/>
            <person name="Fieno A.M."/>
            <person name="Begley W.M."/>
            <person name="Sun Y."/>
            <person name="Lacey M.P."/>
            <person name="Chaudhary T."/>
            <person name="Keough T."/>
            <person name="Chu L."/>
            <person name="Sears R."/>
            <person name="Yuan B."/>
            <person name="Dawson T.L.Jr."/>
        </authorList>
    </citation>
    <scope>NUCLEOTIDE SEQUENCE [LARGE SCALE GENOMIC DNA]</scope>
    <source>
        <strain evidence="17">ATCC MYA-4612 / CBS 7966</strain>
    </source>
</reference>
<dbReference type="InterPro" id="IPR005850">
    <property type="entry name" value="GalP_Utransf_C"/>
</dbReference>
<keyword evidence="7 13" id="KW-0808">Transferase</keyword>
<dbReference type="OMA" id="KSETEHY"/>
<organism evidence="16 17">
    <name type="scientific">Malassezia globosa (strain ATCC MYA-4612 / CBS 7966)</name>
    <name type="common">Dandruff-associated fungus</name>
    <dbReference type="NCBI Taxonomy" id="425265"/>
    <lineage>
        <taxon>Eukaryota</taxon>
        <taxon>Fungi</taxon>
        <taxon>Dikarya</taxon>
        <taxon>Basidiomycota</taxon>
        <taxon>Ustilaginomycotina</taxon>
        <taxon>Malasseziomycetes</taxon>
        <taxon>Malasseziales</taxon>
        <taxon>Malasseziaceae</taxon>
        <taxon>Malassezia</taxon>
    </lineage>
</organism>
<dbReference type="FunCoup" id="A8Q2Y4">
    <property type="interactions" value="151"/>
</dbReference>
<dbReference type="Gene3D" id="3.30.428.10">
    <property type="entry name" value="HIT-like"/>
    <property type="match status" value="2"/>
</dbReference>
<dbReference type="Proteomes" id="UP000008837">
    <property type="component" value="Unassembled WGS sequence"/>
</dbReference>
<dbReference type="PANTHER" id="PTHR11943:SF1">
    <property type="entry name" value="GALACTOSE-1-PHOSPHATE URIDYLYLTRANSFERASE"/>
    <property type="match status" value="1"/>
</dbReference>
<dbReference type="InterPro" id="IPR036265">
    <property type="entry name" value="HIT-like_sf"/>
</dbReference>
<dbReference type="PANTHER" id="PTHR11943">
    <property type="entry name" value="GALACTOSE-1-PHOSPHATE URIDYLYLTRANSFERASE"/>
    <property type="match status" value="1"/>
</dbReference>
<dbReference type="UniPathway" id="UPA00214"/>
<dbReference type="KEGG" id="mgl:MGL_2269"/>
<gene>
    <name evidence="16" type="ORF">MGL_2269</name>
</gene>
<accession>A8Q2Y4</accession>
<evidence type="ECO:0000256" key="13">
    <source>
        <dbReference type="RuleBase" id="RU000506"/>
    </source>
</evidence>
<comment type="cofactor">
    <cofactor evidence="2">
        <name>Zn(2+)</name>
        <dbReference type="ChEBI" id="CHEBI:29105"/>
    </cofactor>
</comment>
<keyword evidence="9 13" id="KW-0479">Metal-binding</keyword>
<dbReference type="GO" id="GO:0005737">
    <property type="term" value="C:cytoplasm"/>
    <property type="evidence" value="ECO:0007669"/>
    <property type="project" value="TreeGrafter"/>
</dbReference>
<dbReference type="GO" id="GO:0008270">
    <property type="term" value="F:zinc ion binding"/>
    <property type="evidence" value="ECO:0007669"/>
    <property type="project" value="InterPro"/>
</dbReference>
<dbReference type="InParanoid" id="A8Q2Y4"/>
<sequence>MFSSPYSPQTHIVPVIHTWRDMYERITAENPFVKYIQFFENKGQAMGCSNPHPHGQVWALDYVPCEPATEMQNMNEFAANPNHSDAPGPRDALGRPNLLLAYAHMELTTSGRPRVVSVNEDFVALVPFWATWPFEILLLPHRRFIPSIQDLSHSEIHTFATILGEITCRYDNLFQTSFPYSMGLHQRPVLSASDQESESALLHIHFYPPLLRSATVRKFLVGFEMMAEPQRDITAERAAALLCACSTTHYLSK</sequence>
<dbReference type="NCBIfam" id="TIGR00209">
    <property type="entry name" value="galT_1"/>
    <property type="match status" value="1"/>
</dbReference>
<dbReference type="EC" id="2.7.7.12" evidence="5 13"/>
<dbReference type="STRING" id="425265.A8Q2Y4"/>
<evidence type="ECO:0000256" key="8">
    <source>
        <dbReference type="ARBA" id="ARBA00022695"/>
    </source>
</evidence>
<proteinExistence type="inferred from homology"/>
<dbReference type="SUPFAM" id="SSF54197">
    <property type="entry name" value="HIT-like"/>
    <property type="match status" value="2"/>
</dbReference>
<evidence type="ECO:0000313" key="17">
    <source>
        <dbReference type="Proteomes" id="UP000008837"/>
    </source>
</evidence>
<dbReference type="GO" id="GO:0033499">
    <property type="term" value="P:galactose catabolic process via UDP-galactose, Leloir pathway"/>
    <property type="evidence" value="ECO:0007669"/>
    <property type="project" value="TreeGrafter"/>
</dbReference>
<dbReference type="InterPro" id="IPR005849">
    <property type="entry name" value="GalP_Utransf_N"/>
</dbReference>
<keyword evidence="11 13" id="KW-0299">Galactose metabolism</keyword>
<evidence type="ECO:0000256" key="1">
    <source>
        <dbReference type="ARBA" id="ARBA00001107"/>
    </source>
</evidence>
<evidence type="ECO:0000259" key="14">
    <source>
        <dbReference type="Pfam" id="PF01087"/>
    </source>
</evidence>
<evidence type="ECO:0000313" key="16">
    <source>
        <dbReference type="EMBL" id="EDP43259.1"/>
    </source>
</evidence>
<dbReference type="InterPro" id="IPR019779">
    <property type="entry name" value="GalP_UDPtransf1_His-AS"/>
</dbReference>
<dbReference type="AlphaFoldDB" id="A8Q2Y4"/>
<dbReference type="InterPro" id="IPR001937">
    <property type="entry name" value="GalP_UDPtransf1"/>
</dbReference>
<evidence type="ECO:0000256" key="10">
    <source>
        <dbReference type="ARBA" id="ARBA00022833"/>
    </source>
</evidence>